<evidence type="ECO:0000313" key="1">
    <source>
        <dbReference type="EMBL" id="PIL18032.1"/>
    </source>
</evidence>
<gene>
    <name evidence="1" type="ORF">P775_21665</name>
</gene>
<name>A0A2G8R933_9RHOB</name>
<keyword evidence="2" id="KW-1185">Reference proteome</keyword>
<accession>A0A2G8R933</accession>
<dbReference type="RefSeq" id="WP_099912782.1">
    <property type="nucleotide sequence ID" value="NZ_AWWI01000141.1"/>
</dbReference>
<protein>
    <submittedName>
        <fullName evidence="1">Uncharacterized protein</fullName>
    </submittedName>
</protein>
<dbReference type="AlphaFoldDB" id="A0A2G8R933"/>
<dbReference type="EMBL" id="AWWI01000141">
    <property type="protein sequence ID" value="PIL18032.1"/>
    <property type="molecule type" value="Genomic_DNA"/>
</dbReference>
<sequence>MLAAKGPLETANGILAAPVCGRTVPIGDNALDWLLKASDQIRLSLEIDRAVFDASADYPHKKKSKYDPLLHSLERDLTRHGVDVADRKPRHPERQLLLTRDGYETVPHGRLTSAHSKAGKFHFLSGIKL</sequence>
<evidence type="ECO:0000313" key="2">
    <source>
        <dbReference type="Proteomes" id="UP000231259"/>
    </source>
</evidence>
<reference evidence="1 2" key="1">
    <citation type="submission" date="2013-09" db="EMBL/GenBank/DDBJ databases">
        <title>Genome sequencing of Phaeobacter antarcticus sp. nov. SM1211.</title>
        <authorList>
            <person name="Zhang X.-Y."/>
            <person name="Liu C."/>
            <person name="Chen X.-L."/>
            <person name="Xie B.-B."/>
            <person name="Qin Q.-L."/>
            <person name="Rong J.-C."/>
            <person name="Zhang Y.-Z."/>
        </authorList>
    </citation>
    <scope>NUCLEOTIDE SEQUENCE [LARGE SCALE GENOMIC DNA]</scope>
    <source>
        <strain evidence="1 2">SM1211</strain>
    </source>
</reference>
<proteinExistence type="predicted"/>
<organism evidence="1 2">
    <name type="scientific">Puniceibacterium antarcticum</name>
    <dbReference type="NCBI Taxonomy" id="1206336"/>
    <lineage>
        <taxon>Bacteria</taxon>
        <taxon>Pseudomonadati</taxon>
        <taxon>Pseudomonadota</taxon>
        <taxon>Alphaproteobacteria</taxon>
        <taxon>Rhodobacterales</taxon>
        <taxon>Paracoccaceae</taxon>
        <taxon>Puniceibacterium</taxon>
    </lineage>
</organism>
<dbReference type="Proteomes" id="UP000231259">
    <property type="component" value="Unassembled WGS sequence"/>
</dbReference>
<comment type="caution">
    <text evidence="1">The sequence shown here is derived from an EMBL/GenBank/DDBJ whole genome shotgun (WGS) entry which is preliminary data.</text>
</comment>